<evidence type="ECO:0000313" key="3">
    <source>
        <dbReference type="EMBL" id="KIN03467.1"/>
    </source>
</evidence>
<dbReference type="STRING" id="913774.A0A0C3HM94"/>
<dbReference type="InterPro" id="IPR056632">
    <property type="entry name" value="DUF7730"/>
</dbReference>
<feature type="region of interest" description="Disordered" evidence="1">
    <location>
        <begin position="20"/>
        <end position="39"/>
    </location>
</feature>
<evidence type="ECO:0000256" key="1">
    <source>
        <dbReference type="SAM" id="MobiDB-lite"/>
    </source>
</evidence>
<dbReference type="Pfam" id="PF24864">
    <property type="entry name" value="DUF7730"/>
    <property type="match status" value="1"/>
</dbReference>
<accession>A0A0C3HM94</accession>
<keyword evidence="4" id="KW-1185">Reference proteome</keyword>
<proteinExistence type="predicted"/>
<dbReference type="PANTHER" id="PTHR38790:SF4">
    <property type="entry name" value="2EXR DOMAIN-CONTAINING PROTEIN"/>
    <property type="match status" value="1"/>
</dbReference>
<dbReference type="AlphaFoldDB" id="A0A0C3HM94"/>
<feature type="domain" description="DUF7730" evidence="2">
    <location>
        <begin position="64"/>
        <end position="258"/>
    </location>
</feature>
<sequence length="440" mass="49994">MAKMHRKLFNWFQDKRAKLGGKKGKARQAQDGPKPLVPPWTCRSPLSPTPSRTDLIASASAATADSAFFQYLPSEIRREILVMAFGNRTMHMSLEFNHPRRLSDLDVSRWGKYLPPTVRYPPQRLGLDKQAPMAWQWCGCLCWRIGHPNHPNNPHSDLCLPGVARCWEHASDVPDTCLIGAMGWLLSCRLAYLEGIEVLYSTNRFHLSNRNSVVLHHIQSLLPPRRLAMITSLELDFDLFDVMGLAERDRQNIRCPHDAGRPGFLALLEAIPKAFPNLRAAHMDIHGLLFPFLQLAERPPFYDQYIFEPVDDMVRKLGPQLEEFILAVPYTLSAKSMSRALSEGWKIKHTGWEPNFRWDGTFQRRLSALDINGQAQHSPEETTVRISGERGYWVTQGFFDDPFPQSGCFCTGSSDPELHAAIRAELDSWTDKDKPRPGSA</sequence>
<gene>
    <name evidence="3" type="ORF">OIDMADRAFT_26160</name>
</gene>
<reference evidence="4" key="2">
    <citation type="submission" date="2015-01" db="EMBL/GenBank/DDBJ databases">
        <title>Evolutionary Origins and Diversification of the Mycorrhizal Mutualists.</title>
        <authorList>
            <consortium name="DOE Joint Genome Institute"/>
            <consortium name="Mycorrhizal Genomics Consortium"/>
            <person name="Kohler A."/>
            <person name="Kuo A."/>
            <person name="Nagy L.G."/>
            <person name="Floudas D."/>
            <person name="Copeland A."/>
            <person name="Barry K.W."/>
            <person name="Cichocki N."/>
            <person name="Veneault-Fourrey C."/>
            <person name="LaButti K."/>
            <person name="Lindquist E.A."/>
            <person name="Lipzen A."/>
            <person name="Lundell T."/>
            <person name="Morin E."/>
            <person name="Murat C."/>
            <person name="Riley R."/>
            <person name="Ohm R."/>
            <person name="Sun H."/>
            <person name="Tunlid A."/>
            <person name="Henrissat B."/>
            <person name="Grigoriev I.V."/>
            <person name="Hibbett D.S."/>
            <person name="Martin F."/>
        </authorList>
    </citation>
    <scope>NUCLEOTIDE SEQUENCE [LARGE SCALE GENOMIC DNA]</scope>
    <source>
        <strain evidence="4">Zn</strain>
    </source>
</reference>
<dbReference type="InParanoid" id="A0A0C3HM94"/>
<evidence type="ECO:0000259" key="2">
    <source>
        <dbReference type="Pfam" id="PF24864"/>
    </source>
</evidence>
<reference evidence="3 4" key="1">
    <citation type="submission" date="2014-04" db="EMBL/GenBank/DDBJ databases">
        <authorList>
            <consortium name="DOE Joint Genome Institute"/>
            <person name="Kuo A."/>
            <person name="Martino E."/>
            <person name="Perotto S."/>
            <person name="Kohler A."/>
            <person name="Nagy L.G."/>
            <person name="Floudas D."/>
            <person name="Copeland A."/>
            <person name="Barry K.W."/>
            <person name="Cichocki N."/>
            <person name="Veneault-Fourrey C."/>
            <person name="LaButti K."/>
            <person name="Lindquist E.A."/>
            <person name="Lipzen A."/>
            <person name="Lundell T."/>
            <person name="Morin E."/>
            <person name="Murat C."/>
            <person name="Sun H."/>
            <person name="Tunlid A."/>
            <person name="Henrissat B."/>
            <person name="Grigoriev I.V."/>
            <person name="Hibbett D.S."/>
            <person name="Martin F."/>
            <person name="Nordberg H.P."/>
            <person name="Cantor M.N."/>
            <person name="Hua S.X."/>
        </authorList>
    </citation>
    <scope>NUCLEOTIDE SEQUENCE [LARGE SCALE GENOMIC DNA]</scope>
    <source>
        <strain evidence="3 4">Zn</strain>
    </source>
</reference>
<evidence type="ECO:0000313" key="4">
    <source>
        <dbReference type="Proteomes" id="UP000054321"/>
    </source>
</evidence>
<dbReference type="PANTHER" id="PTHR38790">
    <property type="entry name" value="2EXR DOMAIN-CONTAINING PROTEIN-RELATED"/>
    <property type="match status" value="1"/>
</dbReference>
<organism evidence="3 4">
    <name type="scientific">Oidiodendron maius (strain Zn)</name>
    <dbReference type="NCBI Taxonomy" id="913774"/>
    <lineage>
        <taxon>Eukaryota</taxon>
        <taxon>Fungi</taxon>
        <taxon>Dikarya</taxon>
        <taxon>Ascomycota</taxon>
        <taxon>Pezizomycotina</taxon>
        <taxon>Leotiomycetes</taxon>
        <taxon>Leotiomycetes incertae sedis</taxon>
        <taxon>Myxotrichaceae</taxon>
        <taxon>Oidiodendron</taxon>
    </lineage>
</organism>
<dbReference type="Proteomes" id="UP000054321">
    <property type="component" value="Unassembled WGS sequence"/>
</dbReference>
<dbReference type="EMBL" id="KN832873">
    <property type="protein sequence ID" value="KIN03467.1"/>
    <property type="molecule type" value="Genomic_DNA"/>
</dbReference>
<protein>
    <recommendedName>
        <fullName evidence="2">DUF7730 domain-containing protein</fullName>
    </recommendedName>
</protein>
<dbReference type="HOGENOM" id="CLU_039760_2_1_1"/>
<dbReference type="OrthoDB" id="515692at2759"/>
<name>A0A0C3HM94_OIDMZ</name>